<keyword evidence="1" id="KW-0812">Transmembrane</keyword>
<name>C3X1T0_9BURK</name>
<protein>
    <submittedName>
        <fullName evidence="2">Uncharacterized protein</fullName>
    </submittedName>
</protein>
<organism evidence="2 3">
    <name type="scientific">Oxalobacter paraformigenes</name>
    <dbReference type="NCBI Taxonomy" id="556268"/>
    <lineage>
        <taxon>Bacteria</taxon>
        <taxon>Pseudomonadati</taxon>
        <taxon>Pseudomonadota</taxon>
        <taxon>Betaproteobacteria</taxon>
        <taxon>Burkholderiales</taxon>
        <taxon>Oxalobacteraceae</taxon>
        <taxon>Oxalobacter</taxon>
    </lineage>
</organism>
<dbReference type="EMBL" id="ACDP02000029">
    <property type="protein sequence ID" value="EEO27166.1"/>
    <property type="molecule type" value="Genomic_DNA"/>
</dbReference>
<feature type="transmembrane region" description="Helical" evidence="1">
    <location>
        <begin position="296"/>
        <end position="316"/>
    </location>
</feature>
<keyword evidence="3" id="KW-1185">Reference proteome</keyword>
<gene>
    <name evidence="2" type="ORF">OFAG_00319</name>
</gene>
<comment type="caution">
    <text evidence="2">The sequence shown here is derived from an EMBL/GenBank/DDBJ whole genome shotgun (WGS) entry which is preliminary data.</text>
</comment>
<dbReference type="HOGENOM" id="CLU_498598_0_0_4"/>
<keyword evidence="1" id="KW-1133">Transmembrane helix</keyword>
<sequence length="546" mass="61498">MSIFSAKEREKLVFKKIVELLNVSHAGNINAILEQALKDTTGDILSFTWNERKEFLSKVVALFLFHEFVEWDVVETEILRAIQFFRVTPKDLEDVNLPRAMKYAEMKNKSAAGKPVIYAPPEGIRLKEKELIFFAESAELLEEKVIDSRYEGGSHGISVRLAKGVSYRVGSSRGRIVSEKGIVPVDEGTFYITNMRCIFHGNRLLTIPIRKIFQTEEWRDAISISEDGKQKPRLIFFGKGLKKEAAWAILQNVIKQEYGEFEAKSILGFEKHDFESQYPPLIDEAKKSVTGKLRQTLLFIGIFCFVVFVLVLIFTATSSSSEENPVSPKPEPVRAEQNPAFLEAVSMIGDVRSKSCFLQAISLLTPSKSAQKEWETIEENHQEGLYFISAARKNDIAQISWTAGIGKDAVQTCSVEKFNGDNIVFSREGYSLASDNNPDFFSKKSPVPVMTDSQSDVKKERIEKECNCGVTVMSYSYICSVTKQTKENCLAKFNNEPAAKMCEGVMSDADKIKLIERVYTDKQFQELAKKGTGELAATCISNRMND</sequence>
<proteinExistence type="predicted"/>
<evidence type="ECO:0000313" key="2">
    <source>
        <dbReference type="EMBL" id="EEO27166.1"/>
    </source>
</evidence>
<evidence type="ECO:0000313" key="3">
    <source>
        <dbReference type="Proteomes" id="UP000003973"/>
    </source>
</evidence>
<dbReference type="RefSeq" id="WP_005876038.1">
    <property type="nucleotide sequence ID" value="NZ_CABMNL010000001.1"/>
</dbReference>
<reference evidence="2" key="1">
    <citation type="submission" date="2011-10" db="EMBL/GenBank/DDBJ databases">
        <title>The Genome Sequence of Oxalobacter formigenes HOxBLS.</title>
        <authorList>
            <consortium name="The Broad Institute Genome Sequencing Platform"/>
            <person name="Earl A."/>
            <person name="Ward D."/>
            <person name="Feldgarden M."/>
            <person name="Gevers D."/>
            <person name="Allison M.J."/>
            <person name="Humphrey S."/>
            <person name="Young S.K."/>
            <person name="Zeng Q."/>
            <person name="Gargeya S."/>
            <person name="Fitzgerald M."/>
            <person name="Haas B."/>
            <person name="Abouelleil A."/>
            <person name="Alvarado L."/>
            <person name="Arachchi H.M."/>
            <person name="Berlin A."/>
            <person name="Brown A."/>
            <person name="Chapman S.B."/>
            <person name="Chen Z."/>
            <person name="Dunbar C."/>
            <person name="Freedman E."/>
            <person name="Gearin G."/>
            <person name="Goldberg J."/>
            <person name="Griggs A."/>
            <person name="Gujja S."/>
            <person name="Heiman D."/>
            <person name="Howarth C."/>
            <person name="Larson L."/>
            <person name="Lui A."/>
            <person name="MacDonald P.J.P."/>
            <person name="Montmayeur A."/>
            <person name="Murphy C."/>
            <person name="Neiman D."/>
            <person name="Pearson M."/>
            <person name="Priest M."/>
            <person name="Roberts A."/>
            <person name="Saif S."/>
            <person name="Shea T."/>
            <person name="Shenoy N."/>
            <person name="Sisk P."/>
            <person name="Stolte C."/>
            <person name="Sykes S."/>
            <person name="Wortman J."/>
            <person name="Nusbaum C."/>
            <person name="Birren B."/>
        </authorList>
    </citation>
    <scope>NUCLEOTIDE SEQUENCE [LARGE SCALE GENOMIC DNA]</scope>
    <source>
        <strain evidence="2">HOxBLS</strain>
    </source>
</reference>
<dbReference type="AlphaFoldDB" id="C3X1T0"/>
<dbReference type="eggNOG" id="COG1933">
    <property type="taxonomic scope" value="Bacteria"/>
</dbReference>
<keyword evidence="1" id="KW-0472">Membrane</keyword>
<dbReference type="Proteomes" id="UP000003973">
    <property type="component" value="Unassembled WGS sequence"/>
</dbReference>
<accession>C3X1T0</accession>
<evidence type="ECO:0000256" key="1">
    <source>
        <dbReference type="SAM" id="Phobius"/>
    </source>
</evidence>